<feature type="non-terminal residue" evidence="2">
    <location>
        <position position="1"/>
    </location>
</feature>
<keyword evidence="1" id="KW-0732">Signal</keyword>
<protein>
    <submittedName>
        <fullName evidence="2">Uncharacterized protein</fullName>
    </submittedName>
</protein>
<proteinExistence type="predicted"/>
<keyword evidence="3" id="KW-1185">Reference proteome</keyword>
<reference evidence="2" key="1">
    <citation type="submission" date="2021-04" db="EMBL/GenBank/DDBJ databases">
        <authorList>
            <consortium name="Molecular Ecology Group"/>
        </authorList>
    </citation>
    <scope>NUCLEOTIDE SEQUENCE</scope>
</reference>
<name>A0A8S3ZA15_9EUPU</name>
<evidence type="ECO:0000313" key="2">
    <source>
        <dbReference type="EMBL" id="CAG5126404.1"/>
    </source>
</evidence>
<sequence>VSVVLLSLCTLRCSHGVGQRGWRCGSCCSTVGSVWMWCVYTPDCLLTPSSIEF</sequence>
<comment type="caution">
    <text evidence="2">The sequence shown here is derived from an EMBL/GenBank/DDBJ whole genome shotgun (WGS) entry which is preliminary data.</text>
</comment>
<dbReference type="AlphaFoldDB" id="A0A8S3ZA15"/>
<dbReference type="EMBL" id="CAJHNH020002350">
    <property type="protein sequence ID" value="CAG5126404.1"/>
    <property type="molecule type" value="Genomic_DNA"/>
</dbReference>
<organism evidence="2 3">
    <name type="scientific">Candidula unifasciata</name>
    <dbReference type="NCBI Taxonomy" id="100452"/>
    <lineage>
        <taxon>Eukaryota</taxon>
        <taxon>Metazoa</taxon>
        <taxon>Spiralia</taxon>
        <taxon>Lophotrochozoa</taxon>
        <taxon>Mollusca</taxon>
        <taxon>Gastropoda</taxon>
        <taxon>Heterobranchia</taxon>
        <taxon>Euthyneura</taxon>
        <taxon>Panpulmonata</taxon>
        <taxon>Eupulmonata</taxon>
        <taxon>Stylommatophora</taxon>
        <taxon>Helicina</taxon>
        <taxon>Helicoidea</taxon>
        <taxon>Geomitridae</taxon>
        <taxon>Candidula</taxon>
    </lineage>
</organism>
<feature type="chain" id="PRO_5035807919" evidence="1">
    <location>
        <begin position="17"/>
        <end position="53"/>
    </location>
</feature>
<gene>
    <name evidence="2" type="ORF">CUNI_LOCUS11962</name>
</gene>
<evidence type="ECO:0000313" key="3">
    <source>
        <dbReference type="Proteomes" id="UP000678393"/>
    </source>
</evidence>
<accession>A0A8S3ZA15</accession>
<feature type="signal peptide" evidence="1">
    <location>
        <begin position="1"/>
        <end position="16"/>
    </location>
</feature>
<dbReference type="Proteomes" id="UP000678393">
    <property type="component" value="Unassembled WGS sequence"/>
</dbReference>
<evidence type="ECO:0000256" key="1">
    <source>
        <dbReference type="SAM" id="SignalP"/>
    </source>
</evidence>